<dbReference type="EMBL" id="MLFT02000012">
    <property type="protein sequence ID" value="PHT32487.1"/>
    <property type="molecule type" value="Genomic_DNA"/>
</dbReference>
<dbReference type="Pfam" id="PF08268">
    <property type="entry name" value="FBA_3"/>
    <property type="match status" value="1"/>
</dbReference>
<dbReference type="SMART" id="SM00256">
    <property type="entry name" value="FBOX"/>
    <property type="match status" value="1"/>
</dbReference>
<evidence type="ECO:0000259" key="1">
    <source>
        <dbReference type="PROSITE" id="PS50181"/>
    </source>
</evidence>
<dbReference type="InterPro" id="IPR001810">
    <property type="entry name" value="F-box_dom"/>
</dbReference>
<protein>
    <recommendedName>
        <fullName evidence="1">F-box domain-containing protein</fullName>
    </recommendedName>
</protein>
<dbReference type="Proteomes" id="UP000224567">
    <property type="component" value="Unassembled WGS sequence"/>
</dbReference>
<dbReference type="PANTHER" id="PTHR31672:SF13">
    <property type="entry name" value="F-BOX PROTEIN CPR30-LIKE"/>
    <property type="match status" value="1"/>
</dbReference>
<dbReference type="PANTHER" id="PTHR31672">
    <property type="entry name" value="BNACNNG10540D PROTEIN"/>
    <property type="match status" value="1"/>
</dbReference>
<dbReference type="InterPro" id="IPR013187">
    <property type="entry name" value="F-box-assoc_dom_typ3"/>
</dbReference>
<accession>A0A2G2VHP9</accession>
<gene>
    <name evidence="2" type="ORF">CQW23_28824</name>
</gene>
<name>A0A2G2VHP9_CAPBA</name>
<dbReference type="InterPro" id="IPR017451">
    <property type="entry name" value="F-box-assoc_interact_dom"/>
</dbReference>
<dbReference type="InterPro" id="IPR050796">
    <property type="entry name" value="SCF_F-box_component"/>
</dbReference>
<feature type="domain" description="F-box" evidence="1">
    <location>
        <begin position="12"/>
        <end position="58"/>
    </location>
</feature>
<organism evidence="2 3">
    <name type="scientific">Capsicum baccatum</name>
    <name type="common">Peruvian pepper</name>
    <dbReference type="NCBI Taxonomy" id="33114"/>
    <lineage>
        <taxon>Eukaryota</taxon>
        <taxon>Viridiplantae</taxon>
        <taxon>Streptophyta</taxon>
        <taxon>Embryophyta</taxon>
        <taxon>Tracheophyta</taxon>
        <taxon>Spermatophyta</taxon>
        <taxon>Magnoliopsida</taxon>
        <taxon>eudicotyledons</taxon>
        <taxon>Gunneridae</taxon>
        <taxon>Pentapetalae</taxon>
        <taxon>asterids</taxon>
        <taxon>lamiids</taxon>
        <taxon>Solanales</taxon>
        <taxon>Solanaceae</taxon>
        <taxon>Solanoideae</taxon>
        <taxon>Capsiceae</taxon>
        <taxon>Capsicum</taxon>
    </lineage>
</organism>
<dbReference type="STRING" id="33114.A0A2G2VHP9"/>
<dbReference type="AlphaFoldDB" id="A0A2G2VHP9"/>
<dbReference type="Gene3D" id="1.20.1280.50">
    <property type="match status" value="1"/>
</dbReference>
<dbReference type="NCBIfam" id="TIGR01640">
    <property type="entry name" value="F_box_assoc_1"/>
    <property type="match status" value="1"/>
</dbReference>
<proteinExistence type="predicted"/>
<dbReference type="Pfam" id="PF00646">
    <property type="entry name" value="F-box"/>
    <property type="match status" value="1"/>
</dbReference>
<reference evidence="2 3" key="1">
    <citation type="journal article" date="2017" name="Genome Biol.">
        <title>New reference genome sequences of hot pepper reveal the massive evolution of plant disease-resistance genes by retroduplication.</title>
        <authorList>
            <person name="Kim S."/>
            <person name="Park J."/>
            <person name="Yeom S.I."/>
            <person name="Kim Y.M."/>
            <person name="Seo E."/>
            <person name="Kim K.T."/>
            <person name="Kim M.S."/>
            <person name="Lee J.M."/>
            <person name="Cheong K."/>
            <person name="Shin H.S."/>
            <person name="Kim S.B."/>
            <person name="Han K."/>
            <person name="Lee J."/>
            <person name="Park M."/>
            <person name="Lee H.A."/>
            <person name="Lee H.Y."/>
            <person name="Lee Y."/>
            <person name="Oh S."/>
            <person name="Lee J.H."/>
            <person name="Choi E."/>
            <person name="Choi E."/>
            <person name="Lee S.E."/>
            <person name="Jeon J."/>
            <person name="Kim H."/>
            <person name="Choi G."/>
            <person name="Song H."/>
            <person name="Lee J."/>
            <person name="Lee S.C."/>
            <person name="Kwon J.K."/>
            <person name="Lee H.Y."/>
            <person name="Koo N."/>
            <person name="Hong Y."/>
            <person name="Kim R.W."/>
            <person name="Kang W.H."/>
            <person name="Huh J.H."/>
            <person name="Kang B.C."/>
            <person name="Yang T.J."/>
            <person name="Lee Y.H."/>
            <person name="Bennetzen J.L."/>
            <person name="Choi D."/>
        </authorList>
    </citation>
    <scope>NUCLEOTIDE SEQUENCE [LARGE SCALE GENOMIC DNA]</scope>
    <source>
        <strain evidence="3">cv. PBC81</strain>
        <tissue evidence="2">Leaf</tissue>
    </source>
</reference>
<dbReference type="InterPro" id="IPR036047">
    <property type="entry name" value="F-box-like_dom_sf"/>
</dbReference>
<evidence type="ECO:0000313" key="2">
    <source>
        <dbReference type="EMBL" id="PHT32487.1"/>
    </source>
</evidence>
<dbReference type="OrthoDB" id="1304917at2759"/>
<evidence type="ECO:0000313" key="3">
    <source>
        <dbReference type="Proteomes" id="UP000224567"/>
    </source>
</evidence>
<sequence>MVKTRDSKRRKPVTHVQLPEEIIVEILSKLPVKVLLEFKRVSKSWLALISSLGFIKSHLNSSANNKEYYNHRVILKDMKGKLKDCSLRSLLYNPITKASEIDYPMKEFDIMWFGTANGLICLAYMEKPYDYEYGFPKKTWPSSGKNICIWNPSIRKWKKLPRFSAMRMSCLFCRYGFGYDELHDDYKVVIMFADTLLNEENVMIHVKIYSLMRNCWRTVKDNVGSLLESAMGHYSCQRLDIVCLTYLDITISIQVTSRTLRTLIYNKSFVAN</sequence>
<dbReference type="PROSITE" id="PS50181">
    <property type="entry name" value="FBOX"/>
    <property type="match status" value="1"/>
</dbReference>
<dbReference type="SUPFAM" id="SSF81383">
    <property type="entry name" value="F-box domain"/>
    <property type="match status" value="1"/>
</dbReference>
<comment type="caution">
    <text evidence="2">The sequence shown here is derived from an EMBL/GenBank/DDBJ whole genome shotgun (WGS) entry which is preliminary data.</text>
</comment>
<keyword evidence="3" id="KW-1185">Reference proteome</keyword>
<reference evidence="3" key="2">
    <citation type="journal article" date="2017" name="J. Anim. Genet.">
        <title>Multiple reference genome sequences of hot pepper reveal the massive evolution of plant disease resistance genes by retroduplication.</title>
        <authorList>
            <person name="Kim S."/>
            <person name="Park J."/>
            <person name="Yeom S.-I."/>
            <person name="Kim Y.-M."/>
            <person name="Seo E."/>
            <person name="Kim K.-T."/>
            <person name="Kim M.-S."/>
            <person name="Lee J.M."/>
            <person name="Cheong K."/>
            <person name="Shin H.-S."/>
            <person name="Kim S.-B."/>
            <person name="Han K."/>
            <person name="Lee J."/>
            <person name="Park M."/>
            <person name="Lee H.-A."/>
            <person name="Lee H.-Y."/>
            <person name="Lee Y."/>
            <person name="Oh S."/>
            <person name="Lee J.H."/>
            <person name="Choi E."/>
            <person name="Choi E."/>
            <person name="Lee S.E."/>
            <person name="Jeon J."/>
            <person name="Kim H."/>
            <person name="Choi G."/>
            <person name="Song H."/>
            <person name="Lee J."/>
            <person name="Lee S.-C."/>
            <person name="Kwon J.-K."/>
            <person name="Lee H.-Y."/>
            <person name="Koo N."/>
            <person name="Hong Y."/>
            <person name="Kim R.W."/>
            <person name="Kang W.-H."/>
            <person name="Huh J.H."/>
            <person name="Kang B.-C."/>
            <person name="Yang T.-J."/>
            <person name="Lee Y.-H."/>
            <person name="Bennetzen J.L."/>
            <person name="Choi D."/>
        </authorList>
    </citation>
    <scope>NUCLEOTIDE SEQUENCE [LARGE SCALE GENOMIC DNA]</scope>
    <source>
        <strain evidence="3">cv. PBC81</strain>
    </source>
</reference>